<evidence type="ECO:0000313" key="3">
    <source>
        <dbReference type="Proteomes" id="UP000183945"/>
    </source>
</evidence>
<feature type="transmembrane region" description="Helical" evidence="1">
    <location>
        <begin position="337"/>
        <end position="356"/>
    </location>
</feature>
<keyword evidence="1" id="KW-1133">Transmembrane helix</keyword>
<dbReference type="EMBL" id="FQVT01000020">
    <property type="protein sequence ID" value="SHG64628.1"/>
    <property type="molecule type" value="Genomic_DNA"/>
</dbReference>
<feature type="transmembrane region" description="Helical" evidence="1">
    <location>
        <begin position="161"/>
        <end position="179"/>
    </location>
</feature>
<accession>A0A1M5LHY3</accession>
<keyword evidence="1" id="KW-0472">Membrane</keyword>
<evidence type="ECO:0000313" key="2">
    <source>
        <dbReference type="EMBL" id="SHG64628.1"/>
    </source>
</evidence>
<name>A0A1M5LHY3_SALEC</name>
<dbReference type="Proteomes" id="UP000183945">
    <property type="component" value="Unassembled WGS sequence"/>
</dbReference>
<sequence>MNTRISASIQGFKAEVFLLLFILLSFSTLAQESVVKASIDSSEIKIGEQITYNIEVETDSTKLVVFPEGQTFNPMEMVESLGADTTKIEDRFKLLKKYKLTQFDSGSYSIPQQKVIIQDRQFQTDSFLVEVANVKVDTSRQKMYPIKPAVKVPEAFSIPTWVWWLIAFLLVLGIVFYLLRRRKKKKEAEPELPPYEQAMLALQQLDNSSLLEDKEVKEYYSQLTFSIRKYLDRKIYDRALESTTSELITYLELRKEAGDLSLKDKSVQDLQLILRRADLAKFANSRPDVITAKSDRKKIEHLIKDVRQVVPEPTEEELMKDEKYRREKLQKRRRNRVIAAVAGVLVVVLVAVVILVNTKGFTYVKDNLLGHPTMELLEGDWIRSEYGTPPVNITTPKVLIRKEVPRNEELQQMLLGSESFAYGSLESNFYTLLITGPVSQKSNFKLEKAVDGIYENLEAQGAKNIIMKEEKFTTLNNAEGIKVFGTFDLENPVTKGPIKKEYAILNFGENGGFQQIMMVFDEDDEYAEEISRRMENSVELKRQAK</sequence>
<protein>
    <recommendedName>
        <fullName evidence="4">LPXTG-motif cell wall anchor domain-containing protein</fullName>
    </recommendedName>
</protein>
<dbReference type="OrthoDB" id="9807384at2"/>
<dbReference type="RefSeq" id="WP_072881653.1">
    <property type="nucleotide sequence ID" value="NZ_FQVT01000020.1"/>
</dbReference>
<evidence type="ECO:0008006" key="4">
    <source>
        <dbReference type="Google" id="ProtNLM"/>
    </source>
</evidence>
<dbReference type="AlphaFoldDB" id="A0A1M5LHY3"/>
<dbReference type="STRING" id="1073325.SAMN05444483_12017"/>
<proteinExistence type="predicted"/>
<gene>
    <name evidence="2" type="ORF">SAMN05444483_12017</name>
</gene>
<reference evidence="3" key="1">
    <citation type="submission" date="2016-11" db="EMBL/GenBank/DDBJ databases">
        <authorList>
            <person name="Varghese N."/>
            <person name="Submissions S."/>
        </authorList>
    </citation>
    <scope>NUCLEOTIDE SEQUENCE [LARGE SCALE GENOMIC DNA]</scope>
    <source>
        <strain evidence="3">DSM 24579</strain>
    </source>
</reference>
<keyword evidence="1" id="KW-0812">Transmembrane</keyword>
<keyword evidence="3" id="KW-1185">Reference proteome</keyword>
<organism evidence="2 3">
    <name type="scientific">Salegentibacter echinorum</name>
    <dbReference type="NCBI Taxonomy" id="1073325"/>
    <lineage>
        <taxon>Bacteria</taxon>
        <taxon>Pseudomonadati</taxon>
        <taxon>Bacteroidota</taxon>
        <taxon>Flavobacteriia</taxon>
        <taxon>Flavobacteriales</taxon>
        <taxon>Flavobacteriaceae</taxon>
        <taxon>Salegentibacter</taxon>
    </lineage>
</organism>
<evidence type="ECO:0000256" key="1">
    <source>
        <dbReference type="SAM" id="Phobius"/>
    </source>
</evidence>